<dbReference type="Proteomes" id="UP000185478">
    <property type="component" value="Chromosome"/>
</dbReference>
<evidence type="ECO:0000256" key="2">
    <source>
        <dbReference type="SAM" id="Phobius"/>
    </source>
</evidence>
<feature type="transmembrane region" description="Helical" evidence="2">
    <location>
        <begin position="24"/>
        <end position="45"/>
    </location>
</feature>
<accession>A0A1L7CDM7</accession>
<dbReference type="EMBL" id="CP009245">
    <property type="protein sequence ID" value="APT83936.1"/>
    <property type="molecule type" value="Genomic_DNA"/>
</dbReference>
<protein>
    <submittedName>
        <fullName evidence="3">Uncharacterized protein</fullName>
    </submittedName>
</protein>
<reference evidence="3 4" key="1">
    <citation type="submission" date="2014-08" db="EMBL/GenBank/DDBJ databases">
        <title>Complete genome sequence of Corynebacterium aquilae S-613T(T) (=DSM 44791(T)), isolated from the choana of a healthy golden eagle.</title>
        <authorList>
            <person name="Ruckert C."/>
            <person name="Albersmeier A."/>
            <person name="Winkler A."/>
            <person name="Kalinowski J."/>
        </authorList>
    </citation>
    <scope>NUCLEOTIDE SEQUENCE [LARGE SCALE GENOMIC DNA]</scope>
    <source>
        <strain evidence="3 4">S-613</strain>
    </source>
</reference>
<proteinExistence type="predicted"/>
<evidence type="ECO:0000313" key="3">
    <source>
        <dbReference type="EMBL" id="APT83936.1"/>
    </source>
</evidence>
<evidence type="ECO:0000313" key="4">
    <source>
        <dbReference type="Proteomes" id="UP000185478"/>
    </source>
</evidence>
<dbReference type="RefSeq" id="WP_075724549.1">
    <property type="nucleotide sequence ID" value="NZ_CP009245.1"/>
</dbReference>
<feature type="compositionally biased region" description="Basic residues" evidence="1">
    <location>
        <begin position="87"/>
        <end position="103"/>
    </location>
</feature>
<sequence>MFLTLCLLAILVFGIYPPAYRLGKTTLAALFFALHFAALAGSVIASGRGHPELSAQILIYTIALSLLAALVLRIIQRRRGGPESPRNRYRRAHAAAIRRHTATHPRPAATTIDAAQPELADEVDRID</sequence>
<evidence type="ECO:0000256" key="1">
    <source>
        <dbReference type="SAM" id="MobiDB-lite"/>
    </source>
</evidence>
<keyword evidence="2" id="KW-0472">Membrane</keyword>
<gene>
    <name evidence="3" type="ORF">CAQU_01335</name>
</gene>
<dbReference type="AlphaFoldDB" id="A0A1L7CDM7"/>
<keyword evidence="2" id="KW-1133">Transmembrane helix</keyword>
<dbReference type="STRING" id="1431546.CAQU_01335"/>
<dbReference type="KEGG" id="caqu:CAQU_01335"/>
<feature type="region of interest" description="Disordered" evidence="1">
    <location>
        <begin position="80"/>
        <end position="127"/>
    </location>
</feature>
<name>A0A1L7CDM7_9CORY</name>
<keyword evidence="2" id="KW-0812">Transmembrane</keyword>
<feature type="transmembrane region" description="Helical" evidence="2">
    <location>
        <begin position="57"/>
        <end position="75"/>
    </location>
</feature>
<keyword evidence="4" id="KW-1185">Reference proteome</keyword>
<organism evidence="3 4">
    <name type="scientific">Corynebacterium aquilae DSM 44791</name>
    <dbReference type="NCBI Taxonomy" id="1431546"/>
    <lineage>
        <taxon>Bacteria</taxon>
        <taxon>Bacillati</taxon>
        <taxon>Actinomycetota</taxon>
        <taxon>Actinomycetes</taxon>
        <taxon>Mycobacteriales</taxon>
        <taxon>Corynebacteriaceae</taxon>
        <taxon>Corynebacterium</taxon>
    </lineage>
</organism>